<dbReference type="SUPFAM" id="SSF57850">
    <property type="entry name" value="RING/U-box"/>
    <property type="match status" value="1"/>
</dbReference>
<dbReference type="CDD" id="cd16495">
    <property type="entry name" value="RING_CH-C4HC3_MARCH"/>
    <property type="match status" value="1"/>
</dbReference>
<dbReference type="Gene3D" id="3.30.40.10">
    <property type="entry name" value="Zinc/RING finger domain, C3HC4 (zinc finger)"/>
    <property type="match status" value="1"/>
</dbReference>
<organism evidence="7 8">
    <name type="scientific">Carnegiea gigantea</name>
    <dbReference type="NCBI Taxonomy" id="171969"/>
    <lineage>
        <taxon>Eukaryota</taxon>
        <taxon>Viridiplantae</taxon>
        <taxon>Streptophyta</taxon>
        <taxon>Embryophyta</taxon>
        <taxon>Tracheophyta</taxon>
        <taxon>Spermatophyta</taxon>
        <taxon>Magnoliopsida</taxon>
        <taxon>eudicotyledons</taxon>
        <taxon>Gunneridae</taxon>
        <taxon>Pentapetalae</taxon>
        <taxon>Caryophyllales</taxon>
        <taxon>Cactineae</taxon>
        <taxon>Cactaceae</taxon>
        <taxon>Cactoideae</taxon>
        <taxon>Echinocereeae</taxon>
        <taxon>Carnegiea</taxon>
    </lineage>
</organism>
<dbReference type="AlphaFoldDB" id="A0A9Q1QHI2"/>
<dbReference type="Pfam" id="PF12906">
    <property type="entry name" value="RINGv"/>
    <property type="match status" value="1"/>
</dbReference>
<keyword evidence="5" id="KW-0472">Membrane</keyword>
<dbReference type="InterPro" id="IPR013083">
    <property type="entry name" value="Znf_RING/FYVE/PHD"/>
</dbReference>
<evidence type="ECO:0000256" key="3">
    <source>
        <dbReference type="ARBA" id="ARBA00022833"/>
    </source>
</evidence>
<evidence type="ECO:0000259" key="6">
    <source>
        <dbReference type="PROSITE" id="PS51292"/>
    </source>
</evidence>
<feature type="transmembrane region" description="Helical" evidence="5">
    <location>
        <begin position="407"/>
        <end position="427"/>
    </location>
</feature>
<reference evidence="7" key="1">
    <citation type="submission" date="2022-04" db="EMBL/GenBank/DDBJ databases">
        <title>Carnegiea gigantea Genome sequencing and assembly v2.</title>
        <authorList>
            <person name="Copetti D."/>
            <person name="Sanderson M.J."/>
            <person name="Burquez A."/>
            <person name="Wojciechowski M.F."/>
        </authorList>
    </citation>
    <scope>NUCLEOTIDE SEQUENCE</scope>
    <source>
        <strain evidence="7">SGP5-SGP5p</strain>
        <tissue evidence="7">Aerial part</tissue>
    </source>
</reference>
<dbReference type="PANTHER" id="PTHR46158:SF11">
    <property type="entry name" value="ZINC FINGER PROTEIN"/>
    <property type="match status" value="1"/>
</dbReference>
<evidence type="ECO:0000256" key="5">
    <source>
        <dbReference type="SAM" id="Phobius"/>
    </source>
</evidence>
<feature type="domain" description="RING-CH-type" evidence="6">
    <location>
        <begin position="268"/>
        <end position="329"/>
    </location>
</feature>
<name>A0A9Q1QHI2_9CARY</name>
<feature type="region of interest" description="Disordered" evidence="4">
    <location>
        <begin position="65"/>
        <end position="98"/>
    </location>
</feature>
<proteinExistence type="predicted"/>
<dbReference type="PANTHER" id="PTHR46158">
    <property type="entry name" value="OS02G0165000 PROTEIN"/>
    <property type="match status" value="1"/>
</dbReference>
<gene>
    <name evidence="7" type="ORF">Cgig2_019108</name>
</gene>
<evidence type="ECO:0000256" key="1">
    <source>
        <dbReference type="ARBA" id="ARBA00022723"/>
    </source>
</evidence>
<feature type="region of interest" description="Disordered" evidence="4">
    <location>
        <begin position="132"/>
        <end position="159"/>
    </location>
</feature>
<evidence type="ECO:0000256" key="4">
    <source>
        <dbReference type="SAM" id="MobiDB-lite"/>
    </source>
</evidence>
<keyword evidence="5" id="KW-1133">Transmembrane helix</keyword>
<accession>A0A9Q1QHI2</accession>
<dbReference type="EMBL" id="JAKOGI010000156">
    <property type="protein sequence ID" value="KAJ8441721.1"/>
    <property type="molecule type" value="Genomic_DNA"/>
</dbReference>
<evidence type="ECO:0000256" key="2">
    <source>
        <dbReference type="ARBA" id="ARBA00022771"/>
    </source>
</evidence>
<protein>
    <recommendedName>
        <fullName evidence="6">RING-CH-type domain-containing protein</fullName>
    </recommendedName>
</protein>
<dbReference type="SMART" id="SM00744">
    <property type="entry name" value="RINGv"/>
    <property type="match status" value="1"/>
</dbReference>
<evidence type="ECO:0000313" key="8">
    <source>
        <dbReference type="Proteomes" id="UP001153076"/>
    </source>
</evidence>
<keyword evidence="5" id="KW-0812">Transmembrane</keyword>
<dbReference type="PROSITE" id="PS51292">
    <property type="entry name" value="ZF_RING_CH"/>
    <property type="match status" value="1"/>
</dbReference>
<dbReference type="InterPro" id="IPR011016">
    <property type="entry name" value="Znf_RING-CH"/>
</dbReference>
<dbReference type="GO" id="GO:0008270">
    <property type="term" value="F:zinc ion binding"/>
    <property type="evidence" value="ECO:0007669"/>
    <property type="project" value="UniProtKB-KW"/>
</dbReference>
<keyword evidence="3" id="KW-0862">Zinc</keyword>
<dbReference type="OrthoDB" id="435038at2759"/>
<dbReference type="Proteomes" id="UP001153076">
    <property type="component" value="Unassembled WGS sequence"/>
</dbReference>
<feature type="transmembrane region" description="Helical" evidence="5">
    <location>
        <begin position="439"/>
        <end position="462"/>
    </location>
</feature>
<evidence type="ECO:0000313" key="7">
    <source>
        <dbReference type="EMBL" id="KAJ8441721.1"/>
    </source>
</evidence>
<feature type="compositionally biased region" description="Polar residues" evidence="4">
    <location>
        <begin position="65"/>
        <end position="79"/>
    </location>
</feature>
<sequence>MQSSQEVCISVVHDRESPQVISHDGITLNEEQSTSGSNGKQPNLYLQIPPKPVIFSHFQGGEASFQPQVSSRSGATSSGGFLRGLSFKKKSNSPDGEKSYLLNTDTQAVAGSPTLAHIKSKFNWARCTSLPGPSSQFSPSVATPASARTASEQQKSNQDALHKNVLRSLSVPGRNVVIVRSLSCAASKENGQSGVDNKLLYVMRIYFRNLGLGSSNKNTSLISFVSFSLHLRLIQMIGFYQAEKNNMISSDFRDQITPASPENGDDEEIPEEEAICRICYDACDEGNTLKMECSCKGALRLVHEQCAVKWFSIRKNKTCEVCGHEVLNLPVTLLRASSNVQGTNTPQVNHRTVNSRAIRTICIHIRAYSIRAGCHLGYYLISAELDDFFADEFINLKLCLAAAIREYLWTYAAVEFAFVAVILWLFYNVLRLNPVYAVLLSSVLGFAIAMSLNALYIHIFFWRVRLAQDSSNVTNV</sequence>
<keyword evidence="1" id="KW-0479">Metal-binding</keyword>
<comment type="caution">
    <text evidence="7">The sequence shown here is derived from an EMBL/GenBank/DDBJ whole genome shotgun (WGS) entry which is preliminary data.</text>
</comment>
<keyword evidence="8" id="KW-1185">Reference proteome</keyword>
<keyword evidence="2" id="KW-0863">Zinc-finger</keyword>